<keyword evidence="8" id="KW-1185">Reference proteome</keyword>
<dbReference type="Gene3D" id="3.40.640.10">
    <property type="entry name" value="Type I PLP-dependent aspartate aminotransferase-like (Major domain)"/>
    <property type="match status" value="1"/>
</dbReference>
<dbReference type="InterPro" id="IPR015424">
    <property type="entry name" value="PyrdxlP-dep_Trfase"/>
</dbReference>
<dbReference type="RefSeq" id="WP_164611649.1">
    <property type="nucleotide sequence ID" value="NZ_JAAIKE010000003.1"/>
</dbReference>
<dbReference type="AlphaFoldDB" id="A0A6B3RRS2"/>
<dbReference type="CDD" id="cd00610">
    <property type="entry name" value="OAT_like"/>
    <property type="match status" value="1"/>
</dbReference>
<evidence type="ECO:0000256" key="5">
    <source>
        <dbReference type="ARBA" id="ARBA00022898"/>
    </source>
</evidence>
<dbReference type="SUPFAM" id="SSF53383">
    <property type="entry name" value="PLP-dependent transferases"/>
    <property type="match status" value="1"/>
</dbReference>
<organism evidence="7 8">
    <name type="scientific">Pseudotabrizicola algicola</name>
    <dbReference type="NCBI Taxonomy" id="2709381"/>
    <lineage>
        <taxon>Bacteria</taxon>
        <taxon>Pseudomonadati</taxon>
        <taxon>Pseudomonadota</taxon>
        <taxon>Alphaproteobacteria</taxon>
        <taxon>Rhodobacterales</taxon>
        <taxon>Paracoccaceae</taxon>
        <taxon>Pseudotabrizicola</taxon>
    </lineage>
</organism>
<dbReference type="PANTHER" id="PTHR43094:SF1">
    <property type="entry name" value="AMINOTRANSFERASE CLASS-III"/>
    <property type="match status" value="1"/>
</dbReference>
<evidence type="ECO:0000256" key="1">
    <source>
        <dbReference type="ARBA" id="ARBA00001933"/>
    </source>
</evidence>
<dbReference type="EMBL" id="JAAIKE010000003">
    <property type="protein sequence ID" value="NEX46695.1"/>
    <property type="molecule type" value="Genomic_DNA"/>
</dbReference>
<evidence type="ECO:0000256" key="6">
    <source>
        <dbReference type="RuleBase" id="RU003560"/>
    </source>
</evidence>
<accession>A0A6B3RRS2</accession>
<evidence type="ECO:0000256" key="3">
    <source>
        <dbReference type="ARBA" id="ARBA00022576"/>
    </source>
</evidence>
<keyword evidence="3 7" id="KW-0032">Aminotransferase</keyword>
<dbReference type="InterPro" id="IPR015422">
    <property type="entry name" value="PyrdxlP-dep_Trfase_small"/>
</dbReference>
<dbReference type="GO" id="GO:0030170">
    <property type="term" value="F:pyridoxal phosphate binding"/>
    <property type="evidence" value="ECO:0007669"/>
    <property type="project" value="InterPro"/>
</dbReference>
<name>A0A6B3RRS2_9RHOB</name>
<proteinExistence type="inferred from homology"/>
<dbReference type="InterPro" id="IPR005814">
    <property type="entry name" value="Aminotrans_3"/>
</dbReference>
<evidence type="ECO:0000256" key="2">
    <source>
        <dbReference type="ARBA" id="ARBA00008954"/>
    </source>
</evidence>
<comment type="similarity">
    <text evidence="2 6">Belongs to the class-III pyridoxal-phosphate-dependent aminotransferase family.</text>
</comment>
<dbReference type="FunFam" id="3.40.640.10:FF:000014">
    <property type="entry name" value="Adenosylmethionine-8-amino-7-oxononanoate aminotransferase, probable"/>
    <property type="match status" value="1"/>
</dbReference>
<dbReference type="InterPro" id="IPR049704">
    <property type="entry name" value="Aminotrans_3_PPA_site"/>
</dbReference>
<dbReference type="InterPro" id="IPR015421">
    <property type="entry name" value="PyrdxlP-dep_Trfase_major"/>
</dbReference>
<dbReference type="PIRSF" id="PIRSF000521">
    <property type="entry name" value="Transaminase_4ab_Lys_Orn"/>
    <property type="match status" value="1"/>
</dbReference>
<comment type="cofactor">
    <cofactor evidence="1">
        <name>pyridoxal 5'-phosphate</name>
        <dbReference type="ChEBI" id="CHEBI:597326"/>
    </cofactor>
</comment>
<dbReference type="PROSITE" id="PS00600">
    <property type="entry name" value="AA_TRANSFER_CLASS_3"/>
    <property type="match status" value="1"/>
</dbReference>
<keyword evidence="5 6" id="KW-0663">Pyridoxal phosphate</keyword>
<gene>
    <name evidence="7" type="ORF">G3572_10795</name>
</gene>
<comment type="caution">
    <text evidence="7">The sequence shown here is derived from an EMBL/GenBank/DDBJ whole genome shotgun (WGS) entry which is preliminary data.</text>
</comment>
<evidence type="ECO:0000313" key="7">
    <source>
        <dbReference type="EMBL" id="NEX46695.1"/>
    </source>
</evidence>
<dbReference type="Proteomes" id="UP000481421">
    <property type="component" value="Unassembled WGS sequence"/>
</dbReference>
<dbReference type="Pfam" id="PF00202">
    <property type="entry name" value="Aminotran_3"/>
    <property type="match status" value="1"/>
</dbReference>
<keyword evidence="4 7" id="KW-0808">Transferase</keyword>
<dbReference type="PANTHER" id="PTHR43094">
    <property type="entry name" value="AMINOTRANSFERASE"/>
    <property type="match status" value="1"/>
</dbReference>
<protein>
    <submittedName>
        <fullName evidence="7">Aminotransferase class III-fold pyridoxal phosphate-dependent enzyme</fullName>
    </submittedName>
</protein>
<dbReference type="GO" id="GO:0008483">
    <property type="term" value="F:transaminase activity"/>
    <property type="evidence" value="ECO:0007669"/>
    <property type="project" value="UniProtKB-KW"/>
</dbReference>
<dbReference type="Gene3D" id="3.90.1150.10">
    <property type="entry name" value="Aspartate Aminotransferase, domain 1"/>
    <property type="match status" value="1"/>
</dbReference>
<evidence type="ECO:0000313" key="8">
    <source>
        <dbReference type="Proteomes" id="UP000481421"/>
    </source>
</evidence>
<reference evidence="7 8" key="1">
    <citation type="submission" date="2020-02" db="EMBL/GenBank/DDBJ databases">
        <title>Rhodobacter algicola sp. nov., isolated from microalga culture.</title>
        <authorList>
            <person name="Park C.-Y."/>
        </authorList>
    </citation>
    <scope>NUCLEOTIDE SEQUENCE [LARGE SCALE GENOMIC DNA]</scope>
    <source>
        <strain evidence="7 8">ETT8</strain>
    </source>
</reference>
<sequence length="459" mass="49187">MTLDPRLNDDLAAWDAAHFLHPTTHIANHAKGVVAGRIVTGGEGCTIVDRDGNRFLDGFAALYCVNAGYGRPEIADAIAKQAHELAFFHSFGGHGNEPAIRLAKMVMDRAPAHMSRVFFGLSGSDANETNVKLAWHYHILRGEPQRRKIISRWRAYHGSGIVSGSMTGLPGYHARMGLPLPGFLHTHTAHHLRRPQDDMDEAAYLDWLIAELEQMIETEGPDTIAAFAGEPAMGTGGIIPPPPGYWARVQEVLDRHGILLIADEVVTGFGRTGSMFGSDHFGLRPDFITVAKGLTSAYAPLSGSIISKRVMDVLLTGSEEHGLLAHGFTYSAHPVCAAAGIATLDLVDSQGLVANAGHVGTYFKEALHEALGGHPNVAEIRGEGLMLAVEFMADPGKREWFAPMTVVPKITAAMLARGVIARPLPEGNILGFAPPLCLTTAEADRMVATLTDAVTEVLG</sequence>
<evidence type="ECO:0000256" key="4">
    <source>
        <dbReference type="ARBA" id="ARBA00022679"/>
    </source>
</evidence>